<feature type="transmembrane region" description="Helical" evidence="1">
    <location>
        <begin position="6"/>
        <end position="27"/>
    </location>
</feature>
<reference evidence="3" key="1">
    <citation type="submission" date="2016-10" db="EMBL/GenBank/DDBJ databases">
        <authorList>
            <person name="Varghese N."/>
            <person name="Submissions S."/>
        </authorList>
    </citation>
    <scope>NUCLEOTIDE SEQUENCE [LARGE SCALE GENOMIC DNA]</scope>
    <source>
        <strain evidence="3">DSM 22427</strain>
    </source>
</reference>
<keyword evidence="1" id="KW-0472">Membrane</keyword>
<protein>
    <submittedName>
        <fullName evidence="2">Uncharacterized protein</fullName>
    </submittedName>
</protein>
<sequence>MAIFGTLFEVLSITGYFSTLFGMVAYARLILSEIFEQENIEVSSGLTWLVALCAIVSATGAAGSSQIITAYGLLLPLFEIMMAAIGGGVAITSISQLILWLVENT</sequence>
<dbReference type="Proteomes" id="UP000199199">
    <property type="component" value="Unassembled WGS sequence"/>
</dbReference>
<dbReference type="RefSeq" id="WP_092903770.1">
    <property type="nucleotide sequence ID" value="NZ_FOZS01000002.1"/>
</dbReference>
<name>A0A1I6RFI5_9EURY</name>
<evidence type="ECO:0000313" key="2">
    <source>
        <dbReference type="EMBL" id="SFS63511.1"/>
    </source>
</evidence>
<keyword evidence="3" id="KW-1185">Reference proteome</keyword>
<dbReference type="EMBL" id="FOZS01000002">
    <property type="protein sequence ID" value="SFS63511.1"/>
    <property type="molecule type" value="Genomic_DNA"/>
</dbReference>
<keyword evidence="1" id="KW-0812">Transmembrane</keyword>
<feature type="transmembrane region" description="Helical" evidence="1">
    <location>
        <begin position="48"/>
        <end position="74"/>
    </location>
</feature>
<evidence type="ECO:0000313" key="3">
    <source>
        <dbReference type="Proteomes" id="UP000199199"/>
    </source>
</evidence>
<proteinExistence type="predicted"/>
<dbReference type="AlphaFoldDB" id="A0A1I6RFI5"/>
<keyword evidence="1" id="KW-1133">Transmembrane helix</keyword>
<evidence type="ECO:0000256" key="1">
    <source>
        <dbReference type="SAM" id="Phobius"/>
    </source>
</evidence>
<organism evidence="2 3">
    <name type="scientific">Halostagnicola kamekurae</name>
    <dbReference type="NCBI Taxonomy" id="619731"/>
    <lineage>
        <taxon>Archaea</taxon>
        <taxon>Methanobacteriati</taxon>
        <taxon>Methanobacteriota</taxon>
        <taxon>Stenosarchaea group</taxon>
        <taxon>Halobacteria</taxon>
        <taxon>Halobacteriales</taxon>
        <taxon>Natrialbaceae</taxon>
        <taxon>Halostagnicola</taxon>
    </lineage>
</organism>
<feature type="transmembrane region" description="Helical" evidence="1">
    <location>
        <begin position="80"/>
        <end position="102"/>
    </location>
</feature>
<gene>
    <name evidence="2" type="ORF">SAMN04488556_1761</name>
</gene>
<accession>A0A1I6RFI5</accession>